<dbReference type="RefSeq" id="XP_066673542.1">
    <property type="nucleotide sequence ID" value="XM_066806246.1"/>
</dbReference>
<evidence type="ECO:0000313" key="8">
    <source>
        <dbReference type="Proteomes" id="UP001433268"/>
    </source>
</evidence>
<accession>A0ABR1X7Y5</accession>
<feature type="region of interest" description="Disordered" evidence="5">
    <location>
        <begin position="60"/>
        <end position="104"/>
    </location>
</feature>
<evidence type="ECO:0000259" key="6">
    <source>
        <dbReference type="PROSITE" id="PS50048"/>
    </source>
</evidence>
<name>A0ABR1X7Y5_9PEZI</name>
<dbReference type="PROSITE" id="PS50048">
    <property type="entry name" value="ZN2_CY6_FUNGAL_2"/>
    <property type="match status" value="1"/>
</dbReference>
<dbReference type="InterPro" id="IPR036864">
    <property type="entry name" value="Zn2-C6_fun-type_DNA-bd_sf"/>
</dbReference>
<dbReference type="InterPro" id="IPR050675">
    <property type="entry name" value="OAF3"/>
</dbReference>
<dbReference type="GeneID" id="92039306"/>
<evidence type="ECO:0000256" key="4">
    <source>
        <dbReference type="ARBA" id="ARBA00023242"/>
    </source>
</evidence>
<evidence type="ECO:0000313" key="7">
    <source>
        <dbReference type="EMBL" id="KAK8091570.1"/>
    </source>
</evidence>
<gene>
    <name evidence="7" type="ORF">PG997_001931</name>
</gene>
<protein>
    <recommendedName>
        <fullName evidence="6">Zn(2)-C6 fungal-type domain-containing protein</fullName>
    </recommendedName>
</protein>
<comment type="caution">
    <text evidence="7">The sequence shown here is derived from an EMBL/GenBank/DDBJ whole genome shotgun (WGS) entry which is preliminary data.</text>
</comment>
<dbReference type="Proteomes" id="UP001433268">
    <property type="component" value="Unassembled WGS sequence"/>
</dbReference>
<dbReference type="Gene3D" id="4.10.240.10">
    <property type="entry name" value="Zn(2)-C6 fungal-type DNA-binding domain"/>
    <property type="match status" value="1"/>
</dbReference>
<dbReference type="Pfam" id="PF00172">
    <property type="entry name" value="Zn_clus"/>
    <property type="match status" value="1"/>
</dbReference>
<organism evidence="7 8">
    <name type="scientific">Apiospora hydei</name>
    <dbReference type="NCBI Taxonomy" id="1337664"/>
    <lineage>
        <taxon>Eukaryota</taxon>
        <taxon>Fungi</taxon>
        <taxon>Dikarya</taxon>
        <taxon>Ascomycota</taxon>
        <taxon>Pezizomycotina</taxon>
        <taxon>Sordariomycetes</taxon>
        <taxon>Xylariomycetidae</taxon>
        <taxon>Amphisphaeriales</taxon>
        <taxon>Apiosporaceae</taxon>
        <taxon>Apiospora</taxon>
    </lineage>
</organism>
<evidence type="ECO:0000256" key="3">
    <source>
        <dbReference type="ARBA" id="ARBA00023163"/>
    </source>
</evidence>
<evidence type="ECO:0000256" key="5">
    <source>
        <dbReference type="SAM" id="MobiDB-lite"/>
    </source>
</evidence>
<dbReference type="PANTHER" id="PTHR31069:SF31">
    <property type="entry name" value="MONODICTYPHENONE CLUSTER TRANSCRIPTION FACTOR-RELATED"/>
    <property type="match status" value="1"/>
</dbReference>
<feature type="region of interest" description="Disordered" evidence="5">
    <location>
        <begin position="1"/>
        <end position="24"/>
    </location>
</feature>
<evidence type="ECO:0000256" key="1">
    <source>
        <dbReference type="ARBA" id="ARBA00023015"/>
    </source>
</evidence>
<proteinExistence type="predicted"/>
<dbReference type="PANTHER" id="PTHR31069">
    <property type="entry name" value="OLEATE-ACTIVATED TRANSCRIPTION FACTOR 1-RELATED"/>
    <property type="match status" value="1"/>
</dbReference>
<sequence length="104" mass="11724">MSKYDKITFAPPTRAETGDGLGRKMRDSCRACANSKVKCRREKPTCSRCAKRKVPCEYLPTKRGGRKSLRPRSPSSPTPLAEAMMTRRPIPLVGGRPRHRRRGL</sequence>
<dbReference type="PROSITE" id="PS00463">
    <property type="entry name" value="ZN2_CY6_FUNGAL_1"/>
    <property type="match status" value="1"/>
</dbReference>
<keyword evidence="4" id="KW-0539">Nucleus</keyword>
<dbReference type="PRINTS" id="PR00755">
    <property type="entry name" value="AFLATOXINBRP"/>
</dbReference>
<keyword evidence="3" id="KW-0804">Transcription</keyword>
<dbReference type="InterPro" id="IPR001138">
    <property type="entry name" value="Zn2Cys6_DnaBD"/>
</dbReference>
<keyword evidence="1" id="KW-0805">Transcription regulation</keyword>
<evidence type="ECO:0000256" key="2">
    <source>
        <dbReference type="ARBA" id="ARBA00023125"/>
    </source>
</evidence>
<reference evidence="7 8" key="1">
    <citation type="submission" date="2023-01" db="EMBL/GenBank/DDBJ databases">
        <title>Analysis of 21 Apiospora genomes using comparative genomics revels a genus with tremendous synthesis potential of carbohydrate active enzymes and secondary metabolites.</title>
        <authorList>
            <person name="Sorensen T."/>
        </authorList>
    </citation>
    <scope>NUCLEOTIDE SEQUENCE [LARGE SCALE GENOMIC DNA]</scope>
    <source>
        <strain evidence="7 8">CBS 114990</strain>
    </source>
</reference>
<keyword evidence="2" id="KW-0238">DNA-binding</keyword>
<feature type="domain" description="Zn(2)-C6 fungal-type" evidence="6">
    <location>
        <begin position="28"/>
        <end position="58"/>
    </location>
</feature>
<dbReference type="CDD" id="cd00067">
    <property type="entry name" value="GAL4"/>
    <property type="match status" value="1"/>
</dbReference>
<keyword evidence="8" id="KW-1185">Reference proteome</keyword>
<dbReference type="EMBL" id="JAQQWN010000003">
    <property type="protein sequence ID" value="KAK8091570.1"/>
    <property type="molecule type" value="Genomic_DNA"/>
</dbReference>
<feature type="compositionally biased region" description="Low complexity" evidence="5">
    <location>
        <begin position="71"/>
        <end position="80"/>
    </location>
</feature>
<dbReference type="SUPFAM" id="SSF57701">
    <property type="entry name" value="Zn2/Cys6 DNA-binding domain"/>
    <property type="match status" value="1"/>
</dbReference>
<dbReference type="SMART" id="SM00066">
    <property type="entry name" value="GAL4"/>
    <property type="match status" value="1"/>
</dbReference>